<comment type="caution">
    <text evidence="2">The sequence shown here is derived from an EMBL/GenBank/DDBJ whole genome shotgun (WGS) entry which is preliminary data.</text>
</comment>
<sequence length="165" mass="19208">MKKLLYFILLLAGFTVTAQSKKECQDLLKAEKQVETNIQLYKATWDKIFNQRDIDQVNEQNFASDVILLNQKEGIRAQGIEGFKKAFNAYLIGFSDIKFTFIDVWGHGDKLVKHWNFQGKHNKTGNMMNLSGVTLVKMKDGKIIEEQDFDDNLWYNQQLGYYLVK</sequence>
<dbReference type="RefSeq" id="WP_127804702.1">
    <property type="nucleotide sequence ID" value="NZ_SACY01000004.1"/>
</dbReference>
<dbReference type="EMBL" id="SACY01000004">
    <property type="protein sequence ID" value="RVU24128.1"/>
    <property type="molecule type" value="Genomic_DNA"/>
</dbReference>
<proteinExistence type="predicted"/>
<keyword evidence="1" id="KW-0732">Signal</keyword>
<dbReference type="Pfam" id="PF07366">
    <property type="entry name" value="SnoaL"/>
    <property type="match status" value="1"/>
</dbReference>
<evidence type="ECO:0000256" key="1">
    <source>
        <dbReference type="SAM" id="SignalP"/>
    </source>
</evidence>
<dbReference type="GO" id="GO:0030638">
    <property type="term" value="P:polyketide metabolic process"/>
    <property type="evidence" value="ECO:0007669"/>
    <property type="project" value="InterPro"/>
</dbReference>
<dbReference type="SUPFAM" id="SSF54427">
    <property type="entry name" value="NTF2-like"/>
    <property type="match status" value="1"/>
</dbReference>
<feature type="signal peptide" evidence="1">
    <location>
        <begin position="1"/>
        <end position="18"/>
    </location>
</feature>
<dbReference type="Gene3D" id="3.10.450.50">
    <property type="match status" value="1"/>
</dbReference>
<evidence type="ECO:0000313" key="2">
    <source>
        <dbReference type="EMBL" id="RVU24128.1"/>
    </source>
</evidence>
<accession>A0A437PP95</accession>
<dbReference type="AlphaFoldDB" id="A0A437PP95"/>
<reference evidence="2 3" key="1">
    <citation type="submission" date="2019-01" db="EMBL/GenBank/DDBJ databases">
        <authorList>
            <person name="Chen W.-M."/>
        </authorList>
    </citation>
    <scope>NUCLEOTIDE SEQUENCE [LARGE SCALE GENOMIC DNA]</scope>
    <source>
        <strain evidence="2 3">FSY-15</strain>
    </source>
</reference>
<dbReference type="OrthoDB" id="4774596at2"/>
<protein>
    <recommendedName>
        <fullName evidence="4">SnoaL-like polyketide cyclase</fullName>
    </recommendedName>
</protein>
<evidence type="ECO:0000313" key="3">
    <source>
        <dbReference type="Proteomes" id="UP000282832"/>
    </source>
</evidence>
<name>A0A437PP95_9BACT</name>
<organism evidence="2 3">
    <name type="scientific">Sandaracinomonas limnophila</name>
    <dbReference type="NCBI Taxonomy" id="1862386"/>
    <lineage>
        <taxon>Bacteria</taxon>
        <taxon>Pseudomonadati</taxon>
        <taxon>Bacteroidota</taxon>
        <taxon>Cytophagia</taxon>
        <taxon>Cytophagales</taxon>
        <taxon>Flectobacillaceae</taxon>
        <taxon>Sandaracinomonas</taxon>
    </lineage>
</organism>
<dbReference type="Proteomes" id="UP000282832">
    <property type="component" value="Unassembled WGS sequence"/>
</dbReference>
<keyword evidence="3" id="KW-1185">Reference proteome</keyword>
<dbReference type="InterPro" id="IPR009959">
    <property type="entry name" value="Cyclase_SnoaL-like"/>
</dbReference>
<feature type="chain" id="PRO_5019321068" description="SnoaL-like polyketide cyclase" evidence="1">
    <location>
        <begin position="19"/>
        <end position="165"/>
    </location>
</feature>
<gene>
    <name evidence="2" type="ORF">EOJ36_09380</name>
</gene>
<evidence type="ECO:0008006" key="4">
    <source>
        <dbReference type="Google" id="ProtNLM"/>
    </source>
</evidence>
<dbReference type="InterPro" id="IPR032710">
    <property type="entry name" value="NTF2-like_dom_sf"/>
</dbReference>